<dbReference type="SUPFAM" id="SSF46689">
    <property type="entry name" value="Homeodomain-like"/>
    <property type="match status" value="1"/>
</dbReference>
<reference evidence="2 3" key="1">
    <citation type="journal article" date="2018" name="Gigascience">
        <title>Genomes of trombidid mites reveal novel predicted allergens and laterally-transferred genes associated with secondary metabolism.</title>
        <authorList>
            <person name="Dong X."/>
            <person name="Chaisiri K."/>
            <person name="Xia D."/>
            <person name="Armstrong S.D."/>
            <person name="Fang Y."/>
            <person name="Donnelly M.J."/>
            <person name="Kadowaki T."/>
            <person name="McGarry J.W."/>
            <person name="Darby A.C."/>
            <person name="Makepeace B.L."/>
        </authorList>
    </citation>
    <scope>NUCLEOTIDE SEQUENCE [LARGE SCALE GENOMIC DNA]</scope>
    <source>
        <strain evidence="2">UoL-UT</strain>
    </source>
</reference>
<dbReference type="VEuPathDB" id="VectorBase:LDEU014151"/>
<comment type="caution">
    <text evidence="2">The sequence shown here is derived from an EMBL/GenBank/DDBJ whole genome shotgun (WGS) entry which is preliminary data.</text>
</comment>
<keyword evidence="3" id="KW-1185">Reference proteome</keyword>
<evidence type="ECO:0000313" key="2">
    <source>
        <dbReference type="EMBL" id="RWS07325.1"/>
    </source>
</evidence>
<organism evidence="2 3">
    <name type="scientific">Leptotrombidium deliense</name>
    <dbReference type="NCBI Taxonomy" id="299467"/>
    <lineage>
        <taxon>Eukaryota</taxon>
        <taxon>Metazoa</taxon>
        <taxon>Ecdysozoa</taxon>
        <taxon>Arthropoda</taxon>
        <taxon>Chelicerata</taxon>
        <taxon>Arachnida</taxon>
        <taxon>Acari</taxon>
        <taxon>Acariformes</taxon>
        <taxon>Trombidiformes</taxon>
        <taxon>Prostigmata</taxon>
        <taxon>Anystina</taxon>
        <taxon>Parasitengona</taxon>
        <taxon>Trombiculoidea</taxon>
        <taxon>Trombiculidae</taxon>
        <taxon>Leptotrombidium</taxon>
    </lineage>
</organism>
<dbReference type="OrthoDB" id="6376364at2759"/>
<dbReference type="EMBL" id="NCKV01051390">
    <property type="protein sequence ID" value="RWS07325.1"/>
    <property type="molecule type" value="Genomic_DNA"/>
</dbReference>
<dbReference type="Gene3D" id="1.10.10.60">
    <property type="entry name" value="Homeodomain-like"/>
    <property type="match status" value="1"/>
</dbReference>
<gene>
    <name evidence="2" type="ORF">B4U80_14734</name>
</gene>
<dbReference type="Proteomes" id="UP000288716">
    <property type="component" value="Unassembled WGS sequence"/>
</dbReference>
<protein>
    <submittedName>
        <fullName evidence="2">Uncharacterized protein</fullName>
    </submittedName>
</protein>
<feature type="non-terminal residue" evidence="2">
    <location>
        <position position="116"/>
    </location>
</feature>
<accession>A0A443QWD2</accession>
<dbReference type="InterPro" id="IPR009057">
    <property type="entry name" value="Homeodomain-like_sf"/>
</dbReference>
<name>A0A443QWD2_9ACAR</name>
<dbReference type="AlphaFoldDB" id="A0A443QWD2"/>
<proteinExistence type="predicted"/>
<sequence>MENLIINNTNRRKQLTCDQKCTIAVLSSHGFNNSEIGRQFNRSAECIRKVINRWLTERTNKRKVGTGLKRKTTETEDQQIRDYAKHNRKDTRQQILNAFDLNICKTILTKRLKEVD</sequence>
<evidence type="ECO:0000313" key="3">
    <source>
        <dbReference type="Proteomes" id="UP000288716"/>
    </source>
</evidence>
<evidence type="ECO:0000256" key="1">
    <source>
        <dbReference type="ARBA" id="ARBA00004123"/>
    </source>
</evidence>
<dbReference type="GO" id="GO:0005634">
    <property type="term" value="C:nucleus"/>
    <property type="evidence" value="ECO:0007669"/>
    <property type="project" value="UniProtKB-SubCell"/>
</dbReference>
<comment type="subcellular location">
    <subcellularLocation>
        <location evidence="1">Nucleus</location>
    </subcellularLocation>
</comment>